<dbReference type="GO" id="GO:0046872">
    <property type="term" value="F:metal ion binding"/>
    <property type="evidence" value="ECO:0007669"/>
    <property type="project" value="UniProtKB-KW"/>
</dbReference>
<comment type="subcellular location">
    <subcellularLocation>
        <location evidence="1 12">Cell membrane</location>
        <topology evidence="1 12">Multi-pass membrane protein</topology>
    </subcellularLocation>
</comment>
<feature type="transmembrane region" description="Helical" evidence="12">
    <location>
        <begin position="6"/>
        <end position="25"/>
    </location>
</feature>
<dbReference type="NCBIfam" id="NF010792">
    <property type="entry name" value="PRK14196.1"/>
    <property type="match status" value="1"/>
</dbReference>
<evidence type="ECO:0000256" key="6">
    <source>
        <dbReference type="ARBA" id="ARBA00023053"/>
    </source>
</evidence>
<evidence type="ECO:0000313" key="13">
    <source>
        <dbReference type="EMBL" id="QDQ72848.1"/>
    </source>
</evidence>
<keyword evidence="6 12" id="KW-0915">Sodium</keyword>
<comment type="catalytic activity">
    <reaction evidence="11">
        <text>fluoride(in) = fluoride(out)</text>
        <dbReference type="Rhea" id="RHEA:76159"/>
        <dbReference type="ChEBI" id="CHEBI:17051"/>
    </reaction>
    <physiologicalReaction direction="left-to-right" evidence="11">
        <dbReference type="Rhea" id="RHEA:76160"/>
    </physiologicalReaction>
</comment>
<keyword evidence="12" id="KW-0813">Transport</keyword>
<dbReference type="NCBIfam" id="TIGR00494">
    <property type="entry name" value="crcB"/>
    <property type="match status" value="1"/>
</dbReference>
<feature type="transmembrane region" description="Helical" evidence="12">
    <location>
        <begin position="96"/>
        <end position="124"/>
    </location>
</feature>
<dbReference type="HAMAP" id="MF_00454">
    <property type="entry name" value="FluC"/>
    <property type="match status" value="1"/>
</dbReference>
<evidence type="ECO:0000256" key="4">
    <source>
        <dbReference type="ARBA" id="ARBA00022692"/>
    </source>
</evidence>
<evidence type="ECO:0000256" key="8">
    <source>
        <dbReference type="ARBA" id="ARBA00023136"/>
    </source>
</evidence>
<sequence>MNSAIVIFIGAGFGALARWGLGLWLNPAFPTVPLGTLAANAIGGLLMGLVLGVFAQYESLSPLLRLALTTGFLGGLTTFSTFSAETATLLLRAEYGWALAAIALHVGTSILATLAGVALVGWLATPTGGVA</sequence>
<evidence type="ECO:0000256" key="7">
    <source>
        <dbReference type="ARBA" id="ARBA00023065"/>
    </source>
</evidence>
<organism evidence="13 14">
    <name type="scientific">Pseudoluteimonas lycopersici</name>
    <dbReference type="NCBI Taxonomy" id="1324796"/>
    <lineage>
        <taxon>Bacteria</taxon>
        <taxon>Pseudomonadati</taxon>
        <taxon>Pseudomonadota</taxon>
        <taxon>Gammaproteobacteria</taxon>
        <taxon>Lysobacterales</taxon>
        <taxon>Lysobacteraceae</taxon>
        <taxon>Pseudoluteimonas</taxon>
    </lineage>
</organism>
<keyword evidence="2 12" id="KW-1003">Cell membrane</keyword>
<keyword evidence="7 12" id="KW-0406">Ion transport</keyword>
<name>A0A516V2U3_9GAMM</name>
<evidence type="ECO:0000256" key="11">
    <source>
        <dbReference type="ARBA" id="ARBA00035585"/>
    </source>
</evidence>
<dbReference type="Proteomes" id="UP000315891">
    <property type="component" value="Chromosome"/>
</dbReference>
<feature type="transmembrane region" description="Helical" evidence="12">
    <location>
        <begin position="63"/>
        <end position="84"/>
    </location>
</feature>
<keyword evidence="4 12" id="KW-0812">Transmembrane</keyword>
<dbReference type="EMBL" id="CP041742">
    <property type="protein sequence ID" value="QDQ72848.1"/>
    <property type="molecule type" value="Genomic_DNA"/>
</dbReference>
<keyword evidence="8 12" id="KW-0472">Membrane</keyword>
<evidence type="ECO:0000256" key="12">
    <source>
        <dbReference type="HAMAP-Rule" id="MF_00454"/>
    </source>
</evidence>
<gene>
    <name evidence="12 13" type="primary">crcB</name>
    <name evidence="12" type="synonym">fluC</name>
    <name evidence="13" type="ORF">FNZ56_02630</name>
</gene>
<evidence type="ECO:0000256" key="10">
    <source>
        <dbReference type="ARBA" id="ARBA00035120"/>
    </source>
</evidence>
<keyword evidence="9 12" id="KW-0407">Ion channel</keyword>
<comment type="activity regulation">
    <text evidence="12">Na(+) is not transported, but it plays an essential structural role and its presence is essential for fluoride channel function.</text>
</comment>
<dbReference type="GO" id="GO:0140114">
    <property type="term" value="P:cellular detoxification of fluoride"/>
    <property type="evidence" value="ECO:0007669"/>
    <property type="project" value="UniProtKB-UniRule"/>
</dbReference>
<feature type="binding site" evidence="12">
    <location>
        <position position="74"/>
    </location>
    <ligand>
        <name>Na(+)</name>
        <dbReference type="ChEBI" id="CHEBI:29101"/>
        <note>structural</note>
    </ligand>
</feature>
<comment type="similarity">
    <text evidence="10 12">Belongs to the fluoride channel Fluc/FEX (TC 1.A.43) family.</text>
</comment>
<evidence type="ECO:0000256" key="2">
    <source>
        <dbReference type="ARBA" id="ARBA00022475"/>
    </source>
</evidence>
<keyword evidence="3" id="KW-0997">Cell inner membrane</keyword>
<reference evidence="13 14" key="1">
    <citation type="submission" date="2019-07" db="EMBL/GenBank/DDBJ databases">
        <title>Lysobacter weifangensis sp. nov., isolated from bensulfuron-methyl contaminated farmland soil.</title>
        <authorList>
            <person name="Zhao H."/>
        </authorList>
    </citation>
    <scope>NUCLEOTIDE SEQUENCE [LARGE SCALE GENOMIC DNA]</scope>
    <source>
        <strain evidence="13 14">CC-Bw-6</strain>
    </source>
</reference>
<evidence type="ECO:0000313" key="14">
    <source>
        <dbReference type="Proteomes" id="UP000315891"/>
    </source>
</evidence>
<dbReference type="RefSeq" id="WP_143878362.1">
    <property type="nucleotide sequence ID" value="NZ_BAABLZ010000002.1"/>
</dbReference>
<dbReference type="GO" id="GO:0062054">
    <property type="term" value="F:fluoride channel activity"/>
    <property type="evidence" value="ECO:0007669"/>
    <property type="project" value="UniProtKB-UniRule"/>
</dbReference>
<keyword evidence="5 12" id="KW-1133">Transmembrane helix</keyword>
<evidence type="ECO:0000256" key="9">
    <source>
        <dbReference type="ARBA" id="ARBA00023303"/>
    </source>
</evidence>
<comment type="function">
    <text evidence="12">Fluoride-specific ion channel. Important for reducing fluoride concentration in the cell, thus reducing its toxicity.</text>
</comment>
<feature type="binding site" evidence="12">
    <location>
        <position position="77"/>
    </location>
    <ligand>
        <name>Na(+)</name>
        <dbReference type="ChEBI" id="CHEBI:29101"/>
        <note>structural</note>
    </ligand>
</feature>
<keyword evidence="14" id="KW-1185">Reference proteome</keyword>
<dbReference type="AlphaFoldDB" id="A0A516V2U3"/>
<feature type="transmembrane region" description="Helical" evidence="12">
    <location>
        <begin position="37"/>
        <end position="57"/>
    </location>
</feature>
<proteinExistence type="inferred from homology"/>
<dbReference type="OrthoDB" id="9806299at2"/>
<keyword evidence="12" id="KW-0479">Metal-binding</keyword>
<dbReference type="GO" id="GO:0005886">
    <property type="term" value="C:plasma membrane"/>
    <property type="evidence" value="ECO:0007669"/>
    <property type="project" value="UniProtKB-SubCell"/>
</dbReference>
<dbReference type="InterPro" id="IPR003691">
    <property type="entry name" value="FluC"/>
</dbReference>
<evidence type="ECO:0000256" key="3">
    <source>
        <dbReference type="ARBA" id="ARBA00022519"/>
    </source>
</evidence>
<accession>A0A516V2U3</accession>
<evidence type="ECO:0000256" key="1">
    <source>
        <dbReference type="ARBA" id="ARBA00004651"/>
    </source>
</evidence>
<dbReference type="PANTHER" id="PTHR28259">
    <property type="entry name" value="FLUORIDE EXPORT PROTEIN 1-RELATED"/>
    <property type="match status" value="1"/>
</dbReference>
<dbReference type="Pfam" id="PF02537">
    <property type="entry name" value="CRCB"/>
    <property type="match status" value="1"/>
</dbReference>
<evidence type="ECO:0000256" key="5">
    <source>
        <dbReference type="ARBA" id="ARBA00022989"/>
    </source>
</evidence>
<protein>
    <recommendedName>
        <fullName evidence="12">Fluoride-specific ion channel FluC</fullName>
    </recommendedName>
</protein>
<dbReference type="PANTHER" id="PTHR28259:SF1">
    <property type="entry name" value="FLUORIDE EXPORT PROTEIN 1-RELATED"/>
    <property type="match status" value="1"/>
</dbReference>